<comment type="subcellular location">
    <subcellularLocation>
        <location evidence="1">Membrane</location>
    </subcellularLocation>
</comment>
<keyword evidence="11" id="KW-0472">Membrane</keyword>
<accession>E6VZ02</accession>
<dbReference type="FunFam" id="1.10.287.950:FF:000001">
    <property type="entry name" value="Methyl-accepting chemotaxis sensory transducer"/>
    <property type="match status" value="1"/>
</dbReference>
<dbReference type="HOGENOM" id="CLU_000445_107_19_7"/>
<feature type="transmembrane region" description="Helical" evidence="11">
    <location>
        <begin position="12"/>
        <end position="33"/>
    </location>
</feature>
<dbReference type="GO" id="GO:0005524">
    <property type="term" value="F:ATP binding"/>
    <property type="evidence" value="ECO:0007669"/>
    <property type="project" value="UniProtKB-KW"/>
</dbReference>
<dbReference type="InterPro" id="IPR035965">
    <property type="entry name" value="PAS-like_dom_sf"/>
</dbReference>
<dbReference type="Pfam" id="PF17201">
    <property type="entry name" value="Cache_3-Cache_2"/>
    <property type="match status" value="1"/>
</dbReference>
<evidence type="ECO:0000256" key="8">
    <source>
        <dbReference type="ARBA" id="ARBA00023224"/>
    </source>
</evidence>
<keyword evidence="2" id="KW-0597">Phosphoprotein</keyword>
<dbReference type="CDD" id="cd12912">
    <property type="entry name" value="PDC2_MCP_like"/>
    <property type="match status" value="1"/>
</dbReference>
<dbReference type="SUPFAM" id="SSF58104">
    <property type="entry name" value="Methyl-accepting chemotaxis protein (MCP) signaling domain"/>
    <property type="match status" value="1"/>
</dbReference>
<feature type="domain" description="Methyl-accepting transducer" evidence="12">
    <location>
        <begin position="532"/>
        <end position="768"/>
    </location>
</feature>
<evidence type="ECO:0000256" key="2">
    <source>
        <dbReference type="ARBA" id="ARBA00022553"/>
    </source>
</evidence>
<dbReference type="Gene3D" id="6.10.340.10">
    <property type="match status" value="1"/>
</dbReference>
<sequence length="804" mass="87597">MSLRHLPFQTKLQVGILSAVTAAIVMMSGVTYVQVHESLKILGETSMESSSESTINMMKMQEDLLMDKVKGDLSILEDAIAGAGVPRLDDSEPLSMSIMNQFTSEREQITIPAMKFGYADVNGNFSVVDTVQKRVGGTATIFQLLPGKLLRISTNVLKLDGNRATGTYIPETSPVYKAIMNGETYYGIAFVVNAWYQTAYKPLKDSGGRTIGVIYVGREILSPTFREAVQSASVGGEGYGFIFNQAGQLIMHPTLEGKSLTDYPFWPAFKEAKDQFVEYDFNGERKQVHIVHFAPWGWSFGFSLTDQEMMHGVDTRVLYWNIGVAAVSILGLALLMTLIIRLVIRPLRALSDFTGEIAKGDYNATIDYPAKDAIGDTIQAVRDMTSELKNKLGFSEGLLKGMTVPCVVMDLDEKITFINQQELDLFDKPGKPEDYIGQAFGQFVYGNAAKKTNLHRCMREDCSLLGQETSGTTSTGKAYDIVVDSAPLKDFDGQIIGGFTLIKDMTAIKRGERETRERHERLLGVAQEADTIAAQVSSAAEELSAQVEQSTKGTDVQQERIAETATAMEQMNATVFEVAKNASSAAENADNAREKSEEGAQLVTEVISAITQIERRSEELKGSMTQLGKQADGIGAIMQVIEDIADQTNLLALNAAIEAARAGDAGRGFAVVADEVRKLAEKTMDATKQVGQAITDIQSGARRNITATEQAVTAVVESTELARRTGQAMAEIQALVQQSSDQVRNIATAAEEQSATSEQVNRATDEINVISTETSRAMQESREAIDSLAALATQLKGLIQRMQE</sequence>
<dbReference type="STRING" id="643562.Daes_0647"/>
<dbReference type="SMART" id="SM00304">
    <property type="entry name" value="HAMP"/>
    <property type="match status" value="1"/>
</dbReference>
<keyword evidence="3" id="KW-0808">Transferase</keyword>
<keyword evidence="8 10" id="KW-0807">Transducer</keyword>
<evidence type="ECO:0000256" key="1">
    <source>
        <dbReference type="ARBA" id="ARBA00004370"/>
    </source>
</evidence>
<evidence type="ECO:0000256" key="3">
    <source>
        <dbReference type="ARBA" id="ARBA00022679"/>
    </source>
</evidence>
<keyword evidence="6" id="KW-0067">ATP-binding</keyword>
<dbReference type="GO" id="GO:0000160">
    <property type="term" value="P:phosphorelay signal transduction system"/>
    <property type="evidence" value="ECO:0007669"/>
    <property type="project" value="UniProtKB-KW"/>
</dbReference>
<dbReference type="SUPFAM" id="SSF55785">
    <property type="entry name" value="PYP-like sensor domain (PAS domain)"/>
    <property type="match status" value="1"/>
</dbReference>
<name>E6VZ02_PSEA9</name>
<organism evidence="14 15">
    <name type="scientific">Pseudodesulfovibrio aespoeensis (strain ATCC 700646 / DSM 10631 / Aspo-2)</name>
    <name type="common">Desulfovibrio aespoeensis</name>
    <dbReference type="NCBI Taxonomy" id="643562"/>
    <lineage>
        <taxon>Bacteria</taxon>
        <taxon>Pseudomonadati</taxon>
        <taxon>Thermodesulfobacteriota</taxon>
        <taxon>Desulfovibrionia</taxon>
        <taxon>Desulfovibrionales</taxon>
        <taxon>Desulfovibrionaceae</taxon>
    </lineage>
</organism>
<dbReference type="PROSITE" id="PS50885">
    <property type="entry name" value="HAMP"/>
    <property type="match status" value="1"/>
</dbReference>
<dbReference type="RefSeq" id="WP_013513597.1">
    <property type="nucleotide sequence ID" value="NC_014844.1"/>
</dbReference>
<dbReference type="CDD" id="cd11386">
    <property type="entry name" value="MCP_signal"/>
    <property type="match status" value="1"/>
</dbReference>
<keyword evidence="11" id="KW-0812">Transmembrane</keyword>
<evidence type="ECO:0000256" key="9">
    <source>
        <dbReference type="ARBA" id="ARBA00029447"/>
    </source>
</evidence>
<comment type="similarity">
    <text evidence="9">Belongs to the methyl-accepting chemotaxis (MCP) protein family.</text>
</comment>
<keyword evidence="11" id="KW-1133">Transmembrane helix</keyword>
<dbReference type="GO" id="GO:0016301">
    <property type="term" value="F:kinase activity"/>
    <property type="evidence" value="ECO:0007669"/>
    <property type="project" value="UniProtKB-KW"/>
</dbReference>
<dbReference type="InterPro" id="IPR004089">
    <property type="entry name" value="MCPsignal_dom"/>
</dbReference>
<feature type="transmembrane region" description="Helical" evidence="11">
    <location>
        <begin position="318"/>
        <end position="344"/>
    </location>
</feature>
<dbReference type="SUPFAM" id="SSF103190">
    <property type="entry name" value="Sensory domain-like"/>
    <property type="match status" value="1"/>
</dbReference>
<evidence type="ECO:0000259" key="12">
    <source>
        <dbReference type="PROSITE" id="PS50111"/>
    </source>
</evidence>
<evidence type="ECO:0000259" key="13">
    <source>
        <dbReference type="PROSITE" id="PS50885"/>
    </source>
</evidence>
<evidence type="ECO:0000256" key="11">
    <source>
        <dbReference type="SAM" id="Phobius"/>
    </source>
</evidence>
<dbReference type="InterPro" id="IPR029151">
    <property type="entry name" value="Sensor-like_sf"/>
</dbReference>
<evidence type="ECO:0000313" key="15">
    <source>
        <dbReference type="Proteomes" id="UP000002191"/>
    </source>
</evidence>
<evidence type="ECO:0000313" key="14">
    <source>
        <dbReference type="EMBL" id="ADU61665.1"/>
    </source>
</evidence>
<keyword evidence="5" id="KW-0418">Kinase</keyword>
<dbReference type="PANTHER" id="PTHR32089">
    <property type="entry name" value="METHYL-ACCEPTING CHEMOTAXIS PROTEIN MCPB"/>
    <property type="match status" value="1"/>
</dbReference>
<evidence type="ECO:0000256" key="6">
    <source>
        <dbReference type="ARBA" id="ARBA00022840"/>
    </source>
</evidence>
<evidence type="ECO:0000256" key="4">
    <source>
        <dbReference type="ARBA" id="ARBA00022741"/>
    </source>
</evidence>
<dbReference type="Gene3D" id="1.10.287.950">
    <property type="entry name" value="Methyl-accepting chemotaxis protein"/>
    <property type="match status" value="1"/>
</dbReference>
<dbReference type="eggNOG" id="COG5000">
    <property type="taxonomic scope" value="Bacteria"/>
</dbReference>
<dbReference type="GO" id="GO:0016020">
    <property type="term" value="C:membrane"/>
    <property type="evidence" value="ECO:0007669"/>
    <property type="project" value="UniProtKB-SubCell"/>
</dbReference>
<evidence type="ECO:0000256" key="10">
    <source>
        <dbReference type="PROSITE-ProRule" id="PRU00284"/>
    </source>
</evidence>
<protein>
    <submittedName>
        <fullName evidence="14">Chemotaxis sensory transducer</fullName>
    </submittedName>
</protein>
<reference evidence="14 15" key="2">
    <citation type="journal article" date="2014" name="Genome Announc.">
        <title>Complete Genome Sequence of the Subsurface, Mesophilic Sulfate-Reducing Bacterium Desulfovibrio aespoeensis Aspo-2.</title>
        <authorList>
            <person name="Pedersen K."/>
            <person name="Bengtsson A."/>
            <person name="Edlund J."/>
            <person name="Rabe L."/>
            <person name="Hazen T."/>
            <person name="Chakraborty R."/>
            <person name="Goodwin L."/>
            <person name="Shapiro N."/>
        </authorList>
    </citation>
    <scope>NUCLEOTIDE SEQUENCE [LARGE SCALE GENOMIC DNA]</scope>
    <source>
        <strain evidence="15">ATCC 700646 / DSM 10631 / Aspo-2</strain>
    </source>
</reference>
<dbReference type="Pfam" id="PF00672">
    <property type="entry name" value="HAMP"/>
    <property type="match status" value="1"/>
</dbReference>
<dbReference type="SMART" id="SM00283">
    <property type="entry name" value="MA"/>
    <property type="match status" value="1"/>
</dbReference>
<evidence type="ECO:0000256" key="7">
    <source>
        <dbReference type="ARBA" id="ARBA00023012"/>
    </source>
</evidence>
<keyword evidence="7" id="KW-0902">Two-component regulatory system</keyword>
<dbReference type="CDD" id="cd06225">
    <property type="entry name" value="HAMP"/>
    <property type="match status" value="1"/>
</dbReference>
<dbReference type="Gene3D" id="3.30.450.20">
    <property type="entry name" value="PAS domain"/>
    <property type="match status" value="3"/>
</dbReference>
<keyword evidence="15" id="KW-1185">Reference proteome</keyword>
<dbReference type="PROSITE" id="PS50111">
    <property type="entry name" value="CHEMOTAXIS_TRANSDUC_2"/>
    <property type="match status" value="1"/>
</dbReference>
<dbReference type="KEGG" id="das:Daes_0647"/>
<evidence type="ECO:0000256" key="5">
    <source>
        <dbReference type="ARBA" id="ARBA00022777"/>
    </source>
</evidence>
<feature type="domain" description="HAMP" evidence="13">
    <location>
        <begin position="341"/>
        <end position="393"/>
    </location>
</feature>
<dbReference type="Pfam" id="PF00015">
    <property type="entry name" value="MCPsignal"/>
    <property type="match status" value="1"/>
</dbReference>
<dbReference type="EMBL" id="CP002431">
    <property type="protein sequence ID" value="ADU61665.1"/>
    <property type="molecule type" value="Genomic_DNA"/>
</dbReference>
<keyword evidence="4" id="KW-0547">Nucleotide-binding</keyword>
<dbReference type="AlphaFoldDB" id="E6VZ02"/>
<dbReference type="PANTHER" id="PTHR32089:SF112">
    <property type="entry name" value="LYSOZYME-LIKE PROTEIN-RELATED"/>
    <property type="match status" value="1"/>
</dbReference>
<reference evidence="15" key="1">
    <citation type="submission" date="2010-12" db="EMBL/GenBank/DDBJ databases">
        <title>Complete sequence of Desulfovibrio aespoeensis Aspo-2.</title>
        <authorList>
            <consortium name="US DOE Joint Genome Institute"/>
            <person name="Lucas S."/>
            <person name="Copeland A."/>
            <person name="Lapidus A."/>
            <person name="Cheng J.-F."/>
            <person name="Goodwin L."/>
            <person name="Pitluck S."/>
            <person name="Chertkov O."/>
            <person name="Misra M."/>
            <person name="Detter J.C."/>
            <person name="Han C."/>
            <person name="Tapia R."/>
            <person name="Land M."/>
            <person name="Hauser L."/>
            <person name="Kyrpides N."/>
            <person name="Ivanova N."/>
            <person name="Ovchinnikova G."/>
            <person name="Pedersen K."/>
            <person name="Jagevall S."/>
            <person name="Hazen T."/>
            <person name="Woyke T."/>
        </authorList>
    </citation>
    <scope>NUCLEOTIDE SEQUENCE [LARGE SCALE GENOMIC DNA]</scope>
    <source>
        <strain evidence="15">ATCC 700646 / DSM 10631 / Aspo-2</strain>
    </source>
</reference>
<dbReference type="Proteomes" id="UP000002191">
    <property type="component" value="Chromosome"/>
</dbReference>
<dbReference type="GO" id="GO:0006935">
    <property type="term" value="P:chemotaxis"/>
    <property type="evidence" value="ECO:0007669"/>
    <property type="project" value="UniProtKB-ARBA"/>
</dbReference>
<dbReference type="eggNOG" id="COG0840">
    <property type="taxonomic scope" value="Bacteria"/>
</dbReference>
<gene>
    <name evidence="14" type="ordered locus">Daes_0647</name>
</gene>
<proteinExistence type="inferred from homology"/>
<dbReference type="InterPro" id="IPR033462">
    <property type="entry name" value="Cache_3-Cache_2"/>
</dbReference>
<dbReference type="InterPro" id="IPR003660">
    <property type="entry name" value="HAMP_dom"/>
</dbReference>